<evidence type="ECO:0000313" key="3">
    <source>
        <dbReference type="Proteomes" id="UP000823775"/>
    </source>
</evidence>
<sequence>MNVRSELVLWLYVQGKEITTSSKEFKRLRKGVALSSSILRAPPARRFGAQAMEEHGLKWFNAKKKLNMAQKIGLMKDVWHLSSLLFVAPSMSLGWVMYFLSQRSATSP</sequence>
<accession>A0ABS8SP48</accession>
<dbReference type="Proteomes" id="UP000823775">
    <property type="component" value="Unassembled WGS sequence"/>
</dbReference>
<feature type="transmembrane region" description="Helical" evidence="1">
    <location>
        <begin position="78"/>
        <end position="100"/>
    </location>
</feature>
<name>A0ABS8SP48_DATST</name>
<reference evidence="2 3" key="1">
    <citation type="journal article" date="2021" name="BMC Genomics">
        <title>Datura genome reveals duplications of psychoactive alkaloid biosynthetic genes and high mutation rate following tissue culture.</title>
        <authorList>
            <person name="Rajewski A."/>
            <person name="Carter-House D."/>
            <person name="Stajich J."/>
            <person name="Litt A."/>
        </authorList>
    </citation>
    <scope>NUCLEOTIDE SEQUENCE [LARGE SCALE GENOMIC DNA]</scope>
    <source>
        <strain evidence="2">AR-01</strain>
    </source>
</reference>
<evidence type="ECO:0000256" key="1">
    <source>
        <dbReference type="SAM" id="Phobius"/>
    </source>
</evidence>
<proteinExistence type="predicted"/>
<keyword evidence="1" id="KW-0472">Membrane</keyword>
<keyword evidence="1" id="KW-1133">Transmembrane helix</keyword>
<comment type="caution">
    <text evidence="2">The sequence shown here is derived from an EMBL/GenBank/DDBJ whole genome shotgun (WGS) entry which is preliminary data.</text>
</comment>
<keyword evidence="3" id="KW-1185">Reference proteome</keyword>
<organism evidence="2 3">
    <name type="scientific">Datura stramonium</name>
    <name type="common">Jimsonweed</name>
    <name type="synonym">Common thornapple</name>
    <dbReference type="NCBI Taxonomy" id="4076"/>
    <lineage>
        <taxon>Eukaryota</taxon>
        <taxon>Viridiplantae</taxon>
        <taxon>Streptophyta</taxon>
        <taxon>Embryophyta</taxon>
        <taxon>Tracheophyta</taxon>
        <taxon>Spermatophyta</taxon>
        <taxon>Magnoliopsida</taxon>
        <taxon>eudicotyledons</taxon>
        <taxon>Gunneridae</taxon>
        <taxon>Pentapetalae</taxon>
        <taxon>asterids</taxon>
        <taxon>lamiids</taxon>
        <taxon>Solanales</taxon>
        <taxon>Solanaceae</taxon>
        <taxon>Solanoideae</taxon>
        <taxon>Datureae</taxon>
        <taxon>Datura</taxon>
    </lineage>
</organism>
<keyword evidence="1" id="KW-0812">Transmembrane</keyword>
<protein>
    <submittedName>
        <fullName evidence="2">Uncharacterized protein</fullName>
    </submittedName>
</protein>
<evidence type="ECO:0000313" key="2">
    <source>
        <dbReference type="EMBL" id="MCD7460620.1"/>
    </source>
</evidence>
<gene>
    <name evidence="2" type="ORF">HAX54_043986</name>
</gene>
<dbReference type="EMBL" id="JACEIK010000666">
    <property type="protein sequence ID" value="MCD7460620.1"/>
    <property type="molecule type" value="Genomic_DNA"/>
</dbReference>